<dbReference type="EMBL" id="BDMD01000039">
    <property type="protein sequence ID" value="GBF09035.1"/>
    <property type="molecule type" value="Genomic_DNA"/>
</dbReference>
<evidence type="ECO:0000313" key="3">
    <source>
        <dbReference type="Proteomes" id="UP000291213"/>
    </source>
</evidence>
<sequence length="114" mass="12489">MLGVALLSVEKLAKALDVIDSTARRLDEKSIELAGDIASTADSEAKRLEKEVGRLLEAALAELENALASAEDELAREAKSRVEAVRKELKESAERNWSNGIEAFLRELENLLRG</sequence>
<evidence type="ECO:0000256" key="1">
    <source>
        <dbReference type="SAM" id="Coils"/>
    </source>
</evidence>
<evidence type="ECO:0000313" key="2">
    <source>
        <dbReference type="EMBL" id="GBF09035.1"/>
    </source>
</evidence>
<comment type="caution">
    <text evidence="2">The sequence shown here is derived from an EMBL/GenBank/DDBJ whole genome shotgun (WGS) entry which is preliminary data.</text>
</comment>
<dbReference type="AlphaFoldDB" id="A0A401H9A6"/>
<proteinExistence type="predicted"/>
<accession>A0A401H9A6</accession>
<feature type="coiled-coil region" evidence="1">
    <location>
        <begin position="38"/>
        <end position="95"/>
    </location>
</feature>
<keyword evidence="1" id="KW-0175">Coiled coil</keyword>
<dbReference type="Proteomes" id="UP000291213">
    <property type="component" value="Unassembled WGS sequence"/>
</dbReference>
<organism evidence="2 3">
    <name type="scientific">Aeropyrum pernix</name>
    <dbReference type="NCBI Taxonomy" id="56636"/>
    <lineage>
        <taxon>Archaea</taxon>
        <taxon>Thermoproteota</taxon>
        <taxon>Thermoprotei</taxon>
        <taxon>Desulfurococcales</taxon>
        <taxon>Desulfurococcaceae</taxon>
        <taxon>Aeropyrum</taxon>
    </lineage>
</organism>
<protein>
    <submittedName>
        <fullName evidence="2">Uncharacterized protein</fullName>
    </submittedName>
</protein>
<name>A0A401H9A6_AERPX</name>
<reference evidence="2 3" key="1">
    <citation type="submission" date="2017-02" db="EMBL/GenBank/DDBJ databases">
        <title>isolation and characterization of a novel temperate virus Aeropyrum globular virus 1 infecting hyperthermophilic archaeon Aeropyrum.</title>
        <authorList>
            <person name="Yumiya M."/>
            <person name="Yoshida T."/>
            <person name="Sako Y."/>
        </authorList>
    </citation>
    <scope>NUCLEOTIDE SEQUENCE [LARGE SCALE GENOMIC DNA]</scope>
    <source>
        <strain evidence="2 3">YK1-12-2013</strain>
    </source>
</reference>
<gene>
    <name evidence="2" type="ORF">apy_07600</name>
</gene>